<accession>A0ABQ4E083</accession>
<name>A0ABQ4E083_9ACTN</name>
<dbReference type="InterPro" id="IPR036182">
    <property type="entry name" value="PCuAC_sf"/>
</dbReference>
<dbReference type="Pfam" id="PF04314">
    <property type="entry name" value="PCuAC"/>
    <property type="match status" value="1"/>
</dbReference>
<comment type="caution">
    <text evidence="2">The sequence shown here is derived from an EMBL/GenBank/DDBJ whole genome shotgun (WGS) entry which is preliminary data.</text>
</comment>
<reference evidence="2 3" key="1">
    <citation type="submission" date="2021-01" db="EMBL/GenBank/DDBJ databases">
        <title>Whole genome shotgun sequence of Plantactinospora endophytica NBRC 110450.</title>
        <authorList>
            <person name="Komaki H."/>
            <person name="Tamura T."/>
        </authorList>
    </citation>
    <scope>NUCLEOTIDE SEQUENCE [LARGE SCALE GENOMIC DNA]</scope>
    <source>
        <strain evidence="2 3">NBRC 110450</strain>
    </source>
</reference>
<dbReference type="InterPro" id="IPR058248">
    <property type="entry name" value="Lxx211020-like"/>
</dbReference>
<evidence type="ECO:0008006" key="4">
    <source>
        <dbReference type="Google" id="ProtNLM"/>
    </source>
</evidence>
<evidence type="ECO:0000313" key="3">
    <source>
        <dbReference type="Proteomes" id="UP000646749"/>
    </source>
</evidence>
<proteinExistence type="predicted"/>
<dbReference type="Proteomes" id="UP000646749">
    <property type="component" value="Unassembled WGS sequence"/>
</dbReference>
<dbReference type="EMBL" id="BONW01000013">
    <property type="protein sequence ID" value="GIG88129.1"/>
    <property type="molecule type" value="Genomic_DNA"/>
</dbReference>
<dbReference type="InterPro" id="IPR007410">
    <property type="entry name" value="LpqE-like"/>
</dbReference>
<dbReference type="SUPFAM" id="SSF110087">
    <property type="entry name" value="DR1885-like metal-binding protein"/>
    <property type="match status" value="1"/>
</dbReference>
<sequence length="204" mass="21149">MEREAEEVHMRRSASPGVRGWAVRLGVTVVAVFAATGCGGTDDTSGAAPSPAPSASSDSATFAVRDPWIKAADKGMTAAFGTLVNDTGTEVTITGVSTAVSPMEVHEMTMKDGRMVMQPKTGGITIKAGGSHVLEPGGDHLMLMDLREPVRAGDELTFTLTFADGKTIDFTAVAKPFTGAEESYDPRSGMPMTPGPGMTMSPAP</sequence>
<dbReference type="PANTHER" id="PTHR36302">
    <property type="entry name" value="BLR7088 PROTEIN"/>
    <property type="match status" value="1"/>
</dbReference>
<dbReference type="PANTHER" id="PTHR36302:SF1">
    <property type="entry name" value="COPPER CHAPERONE PCU(A)C"/>
    <property type="match status" value="1"/>
</dbReference>
<gene>
    <name evidence="2" type="ORF">Pen02_30650</name>
</gene>
<protein>
    <recommendedName>
        <fullName evidence="4">Copper chaperone PCu(A)C</fullName>
    </recommendedName>
</protein>
<feature type="compositionally biased region" description="Low complexity" evidence="1">
    <location>
        <begin position="188"/>
        <end position="204"/>
    </location>
</feature>
<organism evidence="2 3">
    <name type="scientific">Plantactinospora endophytica</name>
    <dbReference type="NCBI Taxonomy" id="673535"/>
    <lineage>
        <taxon>Bacteria</taxon>
        <taxon>Bacillati</taxon>
        <taxon>Actinomycetota</taxon>
        <taxon>Actinomycetes</taxon>
        <taxon>Micromonosporales</taxon>
        <taxon>Micromonosporaceae</taxon>
        <taxon>Plantactinospora</taxon>
    </lineage>
</organism>
<evidence type="ECO:0000313" key="2">
    <source>
        <dbReference type="EMBL" id="GIG88129.1"/>
    </source>
</evidence>
<evidence type="ECO:0000256" key="1">
    <source>
        <dbReference type="SAM" id="MobiDB-lite"/>
    </source>
</evidence>
<dbReference type="Gene3D" id="2.60.40.1890">
    <property type="entry name" value="PCu(A)C copper chaperone"/>
    <property type="match status" value="1"/>
</dbReference>
<feature type="region of interest" description="Disordered" evidence="1">
    <location>
        <begin position="180"/>
        <end position="204"/>
    </location>
</feature>
<feature type="region of interest" description="Disordered" evidence="1">
    <location>
        <begin position="40"/>
        <end position="60"/>
    </location>
</feature>
<keyword evidence="3" id="KW-1185">Reference proteome</keyword>